<dbReference type="AlphaFoldDB" id="A0A834UH13"/>
<evidence type="ECO:0000313" key="2">
    <source>
        <dbReference type="EMBL" id="KAF7439326.1"/>
    </source>
</evidence>
<feature type="compositionally biased region" description="Polar residues" evidence="1">
    <location>
        <begin position="61"/>
        <end position="70"/>
    </location>
</feature>
<dbReference type="Proteomes" id="UP000600918">
    <property type="component" value="Unassembled WGS sequence"/>
</dbReference>
<dbReference type="EMBL" id="JACSDY010000001">
    <property type="protein sequence ID" value="KAF7439326.1"/>
    <property type="molecule type" value="Genomic_DNA"/>
</dbReference>
<feature type="region of interest" description="Disordered" evidence="1">
    <location>
        <begin position="19"/>
        <end position="70"/>
    </location>
</feature>
<evidence type="ECO:0000256" key="1">
    <source>
        <dbReference type="SAM" id="MobiDB-lite"/>
    </source>
</evidence>
<name>A0A834UH13_VESPE</name>
<reference evidence="2" key="1">
    <citation type="journal article" date="2020" name="G3 (Bethesda)">
        <title>High-Quality Assemblies for Three Invasive Social Wasps from the &lt;i&gt;Vespula&lt;/i&gt; Genus.</title>
        <authorList>
            <person name="Harrop T.W.R."/>
            <person name="Guhlin J."/>
            <person name="McLaughlin G.M."/>
            <person name="Permina E."/>
            <person name="Stockwell P."/>
            <person name="Gilligan J."/>
            <person name="Le Lec M.F."/>
            <person name="Gruber M.A.M."/>
            <person name="Quinn O."/>
            <person name="Lovegrove M."/>
            <person name="Duncan E.J."/>
            <person name="Remnant E.J."/>
            <person name="Van Eeckhoven J."/>
            <person name="Graham B."/>
            <person name="Knapp R.A."/>
            <person name="Langford K.W."/>
            <person name="Kronenberg Z."/>
            <person name="Press M.O."/>
            <person name="Eacker S.M."/>
            <person name="Wilson-Rankin E.E."/>
            <person name="Purcell J."/>
            <person name="Lester P.J."/>
            <person name="Dearden P.K."/>
        </authorList>
    </citation>
    <scope>NUCLEOTIDE SEQUENCE</scope>
    <source>
        <strain evidence="2">Volc-1</strain>
    </source>
</reference>
<keyword evidence="3" id="KW-1185">Reference proteome</keyword>
<gene>
    <name evidence="2" type="ORF">H0235_001717</name>
</gene>
<sequence length="70" mass="8110">MRDYLSRCAFVSRLSAEPVNRENNPSQFADHRGVPYTGGLRKGERWRRRDRCGSGTRRKQISVNNEDTTP</sequence>
<evidence type="ECO:0000313" key="3">
    <source>
        <dbReference type="Proteomes" id="UP000600918"/>
    </source>
</evidence>
<feature type="compositionally biased region" description="Basic residues" evidence="1">
    <location>
        <begin position="44"/>
        <end position="60"/>
    </location>
</feature>
<accession>A0A834UH13</accession>
<protein>
    <submittedName>
        <fullName evidence="2">Uncharacterized protein</fullName>
    </submittedName>
</protein>
<proteinExistence type="predicted"/>
<comment type="caution">
    <text evidence="2">The sequence shown here is derived from an EMBL/GenBank/DDBJ whole genome shotgun (WGS) entry which is preliminary data.</text>
</comment>
<organism evidence="2 3">
    <name type="scientific">Vespula pensylvanica</name>
    <name type="common">Western yellow jacket</name>
    <name type="synonym">Wasp</name>
    <dbReference type="NCBI Taxonomy" id="30213"/>
    <lineage>
        <taxon>Eukaryota</taxon>
        <taxon>Metazoa</taxon>
        <taxon>Ecdysozoa</taxon>
        <taxon>Arthropoda</taxon>
        <taxon>Hexapoda</taxon>
        <taxon>Insecta</taxon>
        <taxon>Pterygota</taxon>
        <taxon>Neoptera</taxon>
        <taxon>Endopterygota</taxon>
        <taxon>Hymenoptera</taxon>
        <taxon>Apocrita</taxon>
        <taxon>Aculeata</taxon>
        <taxon>Vespoidea</taxon>
        <taxon>Vespidae</taxon>
        <taxon>Vespinae</taxon>
        <taxon>Vespula</taxon>
    </lineage>
</organism>